<evidence type="ECO:0000313" key="1">
    <source>
        <dbReference type="EMBL" id="MCI43966.1"/>
    </source>
</evidence>
<keyword evidence="2" id="KW-1185">Reference proteome</keyword>
<dbReference type="AlphaFoldDB" id="A0A392S7V0"/>
<proteinExistence type="predicted"/>
<accession>A0A392S7V0</accession>
<feature type="non-terminal residue" evidence="1">
    <location>
        <position position="32"/>
    </location>
</feature>
<reference evidence="1 2" key="1">
    <citation type="journal article" date="2018" name="Front. Plant Sci.">
        <title>Red Clover (Trifolium pratense) and Zigzag Clover (T. medium) - A Picture of Genomic Similarities and Differences.</title>
        <authorList>
            <person name="Dluhosova J."/>
            <person name="Istvanek J."/>
            <person name="Nedelnik J."/>
            <person name="Repkova J."/>
        </authorList>
    </citation>
    <scope>NUCLEOTIDE SEQUENCE [LARGE SCALE GENOMIC DNA]</scope>
    <source>
        <strain evidence="2">cv. 10/8</strain>
        <tissue evidence="1">Leaf</tissue>
    </source>
</reference>
<protein>
    <submittedName>
        <fullName evidence="1">Uncharacterized protein</fullName>
    </submittedName>
</protein>
<organism evidence="1 2">
    <name type="scientific">Trifolium medium</name>
    <dbReference type="NCBI Taxonomy" id="97028"/>
    <lineage>
        <taxon>Eukaryota</taxon>
        <taxon>Viridiplantae</taxon>
        <taxon>Streptophyta</taxon>
        <taxon>Embryophyta</taxon>
        <taxon>Tracheophyta</taxon>
        <taxon>Spermatophyta</taxon>
        <taxon>Magnoliopsida</taxon>
        <taxon>eudicotyledons</taxon>
        <taxon>Gunneridae</taxon>
        <taxon>Pentapetalae</taxon>
        <taxon>rosids</taxon>
        <taxon>fabids</taxon>
        <taxon>Fabales</taxon>
        <taxon>Fabaceae</taxon>
        <taxon>Papilionoideae</taxon>
        <taxon>50 kb inversion clade</taxon>
        <taxon>NPAAA clade</taxon>
        <taxon>Hologalegina</taxon>
        <taxon>IRL clade</taxon>
        <taxon>Trifolieae</taxon>
        <taxon>Trifolium</taxon>
    </lineage>
</organism>
<dbReference type="EMBL" id="LXQA010324294">
    <property type="protein sequence ID" value="MCI43966.1"/>
    <property type="molecule type" value="Genomic_DNA"/>
</dbReference>
<comment type="caution">
    <text evidence="1">The sequence shown here is derived from an EMBL/GenBank/DDBJ whole genome shotgun (WGS) entry which is preliminary data.</text>
</comment>
<dbReference type="Proteomes" id="UP000265520">
    <property type="component" value="Unassembled WGS sequence"/>
</dbReference>
<sequence length="32" mass="3669">MIEKVSRFGHHSLDLEDKQIFANSGVIARIEK</sequence>
<evidence type="ECO:0000313" key="2">
    <source>
        <dbReference type="Proteomes" id="UP000265520"/>
    </source>
</evidence>
<name>A0A392S7V0_9FABA</name>